<dbReference type="Pfam" id="PF01177">
    <property type="entry name" value="Asp_Glu_race"/>
    <property type="match status" value="1"/>
</dbReference>
<keyword evidence="6 7" id="KW-0961">Cell wall biogenesis/degradation</keyword>
<feature type="active site" description="Proton donor/acceptor" evidence="7">
    <location>
        <position position="70"/>
    </location>
</feature>
<dbReference type="SUPFAM" id="SSF53681">
    <property type="entry name" value="Aspartate/glutamate racemase"/>
    <property type="match status" value="2"/>
</dbReference>
<gene>
    <name evidence="7 8" type="primary">murI</name>
    <name evidence="8" type="ORF">AB9Q04_06225</name>
</gene>
<comment type="similarity">
    <text evidence="7">Belongs to the aspartate/glutamate racemases family.</text>
</comment>
<dbReference type="Gene3D" id="3.40.50.1860">
    <property type="match status" value="2"/>
</dbReference>
<comment type="caution">
    <text evidence="8">The sequence shown here is derived from an EMBL/GenBank/DDBJ whole genome shotgun (WGS) entry which is preliminary data.</text>
</comment>
<dbReference type="Proteomes" id="UP001637993">
    <property type="component" value="Unassembled WGS sequence"/>
</dbReference>
<feature type="binding site" evidence="7">
    <location>
        <begin position="71"/>
        <end position="72"/>
    </location>
    <ligand>
        <name>substrate</name>
    </ligand>
</feature>
<dbReference type="GO" id="GO:0008881">
    <property type="term" value="F:glutamate racemase activity"/>
    <property type="evidence" value="ECO:0007669"/>
    <property type="project" value="UniProtKB-EC"/>
</dbReference>
<keyword evidence="5 7" id="KW-0413">Isomerase</keyword>
<evidence type="ECO:0000256" key="3">
    <source>
        <dbReference type="ARBA" id="ARBA00022960"/>
    </source>
</evidence>
<protein>
    <recommendedName>
        <fullName evidence="2 7">Glutamate racemase</fullName>
        <ecNumber evidence="2 7">5.1.1.3</ecNumber>
    </recommendedName>
</protein>
<dbReference type="EMBL" id="JBGMEG010000012">
    <property type="protein sequence ID" value="MFO3717920.1"/>
    <property type="molecule type" value="Genomic_DNA"/>
</dbReference>
<reference evidence="8 9" key="1">
    <citation type="journal article" date="2025" name="Anaerobe">
        <title>Description of Anaerococcus kampingiae sp. nov., Anaerococcus groningensis sp. nov., Anaerococcus martiniensis sp. nov., and Anaerococcus cruorum sp. nov., isolated from human clinical specimens.</title>
        <authorList>
            <person name="Boiten K.E."/>
            <person name="Meijer J."/>
            <person name="van Wezel E.M."/>
            <person name="Veloo A.C.M."/>
        </authorList>
    </citation>
    <scope>NUCLEOTIDE SEQUENCE [LARGE SCALE GENOMIC DNA]</scope>
    <source>
        <strain evidence="8 9">ENR1011</strain>
    </source>
</reference>
<keyword evidence="3 7" id="KW-0133">Cell shape</keyword>
<accession>A0ABW9N1E0</accession>
<comment type="pathway">
    <text evidence="7">Cell wall biogenesis; peptidoglycan biosynthesis.</text>
</comment>
<dbReference type="PROSITE" id="PS00924">
    <property type="entry name" value="ASP_GLU_RACEMASE_2"/>
    <property type="match status" value="1"/>
</dbReference>
<comment type="catalytic activity">
    <reaction evidence="1 7">
        <text>L-glutamate = D-glutamate</text>
        <dbReference type="Rhea" id="RHEA:12813"/>
        <dbReference type="ChEBI" id="CHEBI:29985"/>
        <dbReference type="ChEBI" id="CHEBI:29986"/>
        <dbReference type="EC" id="5.1.1.3"/>
    </reaction>
</comment>
<comment type="function">
    <text evidence="7">Provides the (R)-glutamate required for cell wall biosynthesis.</text>
</comment>
<evidence type="ECO:0000256" key="1">
    <source>
        <dbReference type="ARBA" id="ARBA00001602"/>
    </source>
</evidence>
<dbReference type="InterPro" id="IPR015942">
    <property type="entry name" value="Asp/Glu/hydantoin_racemase"/>
</dbReference>
<evidence type="ECO:0000256" key="6">
    <source>
        <dbReference type="ARBA" id="ARBA00023316"/>
    </source>
</evidence>
<keyword evidence="4 7" id="KW-0573">Peptidoglycan synthesis</keyword>
<dbReference type="EC" id="5.1.1.3" evidence="2 7"/>
<dbReference type="InterPro" id="IPR001920">
    <property type="entry name" value="Asp/Glu_race"/>
</dbReference>
<proteinExistence type="inferred from homology"/>
<evidence type="ECO:0000256" key="4">
    <source>
        <dbReference type="ARBA" id="ARBA00022984"/>
    </source>
</evidence>
<evidence type="ECO:0000256" key="2">
    <source>
        <dbReference type="ARBA" id="ARBA00013090"/>
    </source>
</evidence>
<name>A0ABW9N1E0_9FIRM</name>
<keyword evidence="9" id="KW-1185">Reference proteome</keyword>
<evidence type="ECO:0000256" key="7">
    <source>
        <dbReference type="HAMAP-Rule" id="MF_00258"/>
    </source>
</evidence>
<dbReference type="InterPro" id="IPR033134">
    <property type="entry name" value="Asp/Glu_racemase_AS_2"/>
</dbReference>
<dbReference type="NCBIfam" id="TIGR00067">
    <property type="entry name" value="glut_race"/>
    <property type="match status" value="1"/>
</dbReference>
<feature type="binding site" evidence="7">
    <location>
        <begin position="39"/>
        <end position="40"/>
    </location>
    <ligand>
        <name>substrate</name>
    </ligand>
</feature>
<feature type="binding site" evidence="7">
    <location>
        <begin position="179"/>
        <end position="180"/>
    </location>
    <ligand>
        <name>substrate</name>
    </ligand>
</feature>
<sequence length="249" mass="28173">MTNIGVFDSGLGGLTVLKELVANKKANYFYFGDSLRAPYGSRPKDLIIEFSDQIVKFLENYNIDQYVIACNTISTLATDYLEEKYNKAFYPITKSGLENALAFEGDFLVLGTQTTVESHFYKNNIEANSTSFVYETAAPKLVNLIEDGVISGEKLDKSLEEYLKIANEKHIPNIILGCTHYPIIREAIEKNLTYKANIINPADNIASKLNFIEDNKSYVNIFMSEINEKNKQTIDKILACDYKLKLKEI</sequence>
<feature type="binding site" evidence="7">
    <location>
        <begin position="8"/>
        <end position="9"/>
    </location>
    <ligand>
        <name>substrate</name>
    </ligand>
</feature>
<dbReference type="PANTHER" id="PTHR21198:SF2">
    <property type="entry name" value="GLUTAMATE RACEMASE"/>
    <property type="match status" value="1"/>
</dbReference>
<feature type="active site" description="Proton donor/acceptor" evidence="7">
    <location>
        <position position="178"/>
    </location>
</feature>
<evidence type="ECO:0000256" key="5">
    <source>
        <dbReference type="ARBA" id="ARBA00023235"/>
    </source>
</evidence>
<dbReference type="InterPro" id="IPR004391">
    <property type="entry name" value="Glu_race"/>
</dbReference>
<dbReference type="PANTHER" id="PTHR21198">
    <property type="entry name" value="GLUTAMATE RACEMASE"/>
    <property type="match status" value="1"/>
</dbReference>
<organism evidence="8 9">
    <name type="scientific">Anaerococcus groningensis</name>
    <dbReference type="NCBI Taxonomy" id="3115616"/>
    <lineage>
        <taxon>Bacteria</taxon>
        <taxon>Bacillati</taxon>
        <taxon>Bacillota</taxon>
        <taxon>Tissierellia</taxon>
        <taxon>Tissierellales</taxon>
        <taxon>Peptoniphilaceae</taxon>
        <taxon>Anaerococcus</taxon>
    </lineage>
</organism>
<evidence type="ECO:0000313" key="9">
    <source>
        <dbReference type="Proteomes" id="UP001637993"/>
    </source>
</evidence>
<dbReference type="RefSeq" id="WP_410024480.1">
    <property type="nucleotide sequence ID" value="NZ_JBGMEG010000012.1"/>
</dbReference>
<dbReference type="HAMAP" id="MF_00258">
    <property type="entry name" value="Glu_racemase"/>
    <property type="match status" value="1"/>
</dbReference>
<evidence type="ECO:0000313" key="8">
    <source>
        <dbReference type="EMBL" id="MFO3717920.1"/>
    </source>
</evidence>